<dbReference type="KEGG" id="pti:PHATRDRAFT_49545"/>
<gene>
    <name evidence="3" type="ORF">PHATRDRAFT_49545</name>
</gene>
<evidence type="ECO:0000256" key="2">
    <source>
        <dbReference type="ARBA" id="ARBA00022801"/>
    </source>
</evidence>
<name>B7GAZ4_PHATC</name>
<keyword evidence="2" id="KW-0378">Hydrolase</keyword>
<dbReference type="PaxDb" id="2850-Phatr49545"/>
<keyword evidence="4" id="KW-1185">Reference proteome</keyword>
<dbReference type="InterPro" id="IPR052347">
    <property type="entry name" value="Isochorismatase_Nicotinamidase"/>
</dbReference>
<protein>
    <recommendedName>
        <fullName evidence="5">Nicotinamidase</fullName>
    </recommendedName>
</protein>
<dbReference type="HOGENOM" id="CLU_067099_0_0_1"/>
<reference evidence="3 4" key="1">
    <citation type="journal article" date="2008" name="Nature">
        <title>The Phaeodactylum genome reveals the evolutionary history of diatom genomes.</title>
        <authorList>
            <person name="Bowler C."/>
            <person name="Allen A.E."/>
            <person name="Badger J.H."/>
            <person name="Grimwood J."/>
            <person name="Jabbari K."/>
            <person name="Kuo A."/>
            <person name="Maheswari U."/>
            <person name="Martens C."/>
            <person name="Maumus F."/>
            <person name="Otillar R.P."/>
            <person name="Rayko E."/>
            <person name="Salamov A."/>
            <person name="Vandepoele K."/>
            <person name="Beszteri B."/>
            <person name="Gruber A."/>
            <person name="Heijde M."/>
            <person name="Katinka M."/>
            <person name="Mock T."/>
            <person name="Valentin K."/>
            <person name="Verret F."/>
            <person name="Berges J.A."/>
            <person name="Brownlee C."/>
            <person name="Cadoret J.P."/>
            <person name="Chiovitti A."/>
            <person name="Choi C.J."/>
            <person name="Coesel S."/>
            <person name="De Martino A."/>
            <person name="Detter J.C."/>
            <person name="Durkin C."/>
            <person name="Falciatore A."/>
            <person name="Fournet J."/>
            <person name="Haruta M."/>
            <person name="Huysman M.J."/>
            <person name="Jenkins B.D."/>
            <person name="Jiroutova K."/>
            <person name="Jorgensen R.E."/>
            <person name="Joubert Y."/>
            <person name="Kaplan A."/>
            <person name="Kroger N."/>
            <person name="Kroth P.G."/>
            <person name="La Roche J."/>
            <person name="Lindquist E."/>
            <person name="Lommer M."/>
            <person name="Martin-Jezequel V."/>
            <person name="Lopez P.J."/>
            <person name="Lucas S."/>
            <person name="Mangogna M."/>
            <person name="McGinnis K."/>
            <person name="Medlin L.K."/>
            <person name="Montsant A."/>
            <person name="Oudot-Le Secq M.P."/>
            <person name="Napoli C."/>
            <person name="Obornik M."/>
            <person name="Parker M.S."/>
            <person name="Petit J.L."/>
            <person name="Porcel B.M."/>
            <person name="Poulsen N."/>
            <person name="Robison M."/>
            <person name="Rychlewski L."/>
            <person name="Rynearson T.A."/>
            <person name="Schmutz J."/>
            <person name="Shapiro H."/>
            <person name="Siaut M."/>
            <person name="Stanley M."/>
            <person name="Sussman M.R."/>
            <person name="Taylor A.R."/>
            <person name="Vardi A."/>
            <person name="von Dassow P."/>
            <person name="Vyverman W."/>
            <person name="Willis A."/>
            <person name="Wyrwicz L.S."/>
            <person name="Rokhsar D.S."/>
            <person name="Weissenbach J."/>
            <person name="Armbrust E.V."/>
            <person name="Green B.R."/>
            <person name="Van de Peer Y."/>
            <person name="Grigoriev I.V."/>
        </authorList>
    </citation>
    <scope>NUCLEOTIDE SEQUENCE [LARGE SCALE GENOMIC DNA]</scope>
    <source>
        <strain evidence="3 4">CCAP 1055/1</strain>
    </source>
</reference>
<sequence length="300" mass="33744">MPNCTTLLLVDVQNDFHPGGSLAIPTANEDADRIAALIRSHPEKIDRIVATMDSHQKLHIAHPSFWLAGDGSGLHPVPFTIISHDDIRNGTWKPRPDLKTCTNDKNTLDREVLGDLKDVENESGSFDLTKYCIEYARRLEEKGRFQICIWPEHCLIGSTGHSLVDSVREAINEWSEQTGRSVEWVMKGQNLLTEMYSALAAEVPVSHTTAFNHKVHSSLLESDRLIVCGQAMSHCVNYTLRDIVEYKPEISTCQIYLLLDCTSSVPTFEYAANEFQHDMEKLGVLLVKSTELFQCASFKK</sequence>
<organism evidence="3 4">
    <name type="scientific">Phaeodactylum tricornutum (strain CCAP 1055/1)</name>
    <dbReference type="NCBI Taxonomy" id="556484"/>
    <lineage>
        <taxon>Eukaryota</taxon>
        <taxon>Sar</taxon>
        <taxon>Stramenopiles</taxon>
        <taxon>Ochrophyta</taxon>
        <taxon>Bacillariophyta</taxon>
        <taxon>Bacillariophyceae</taxon>
        <taxon>Bacillariophycidae</taxon>
        <taxon>Naviculales</taxon>
        <taxon>Phaeodactylaceae</taxon>
        <taxon>Phaeodactylum</taxon>
    </lineage>
</organism>
<accession>B7GAZ4</accession>
<dbReference type="GO" id="GO:0016787">
    <property type="term" value="F:hydrolase activity"/>
    <property type="evidence" value="ECO:0007669"/>
    <property type="project" value="UniProtKB-KW"/>
</dbReference>
<dbReference type="InParanoid" id="B7GAZ4"/>
<dbReference type="PANTHER" id="PTHR11080:SF2">
    <property type="entry name" value="LD05707P"/>
    <property type="match status" value="1"/>
</dbReference>
<dbReference type="Proteomes" id="UP000000759">
    <property type="component" value="Chromosome 22"/>
</dbReference>
<dbReference type="PANTHER" id="PTHR11080">
    <property type="entry name" value="PYRAZINAMIDASE/NICOTINAMIDASE"/>
    <property type="match status" value="1"/>
</dbReference>
<dbReference type="OMA" id="IFHPIFW"/>
<proteinExistence type="inferred from homology"/>
<dbReference type="Gene3D" id="3.40.50.850">
    <property type="entry name" value="Isochorismatase-like"/>
    <property type="match status" value="1"/>
</dbReference>
<dbReference type="SUPFAM" id="SSF52499">
    <property type="entry name" value="Isochorismatase-like hydrolases"/>
    <property type="match status" value="1"/>
</dbReference>
<comment type="similarity">
    <text evidence="1">Belongs to the isochorismatase family.</text>
</comment>
<dbReference type="AlphaFoldDB" id="B7GAZ4"/>
<dbReference type="EMBL" id="CM000624">
    <property type="protein sequence ID" value="EEC44341.1"/>
    <property type="molecule type" value="Genomic_DNA"/>
</dbReference>
<dbReference type="OrthoDB" id="1739143at2759"/>
<dbReference type="STRING" id="556484.B7GAZ4"/>
<dbReference type="InterPro" id="IPR036380">
    <property type="entry name" value="Isochorismatase-like_sf"/>
</dbReference>
<evidence type="ECO:0000313" key="4">
    <source>
        <dbReference type="Proteomes" id="UP000000759"/>
    </source>
</evidence>
<reference evidence="4" key="2">
    <citation type="submission" date="2008-08" db="EMBL/GenBank/DDBJ databases">
        <authorList>
            <consortium name="Diatom Consortium"/>
            <person name="Grigoriev I."/>
            <person name="Grimwood J."/>
            <person name="Kuo A."/>
            <person name="Otillar R.P."/>
            <person name="Salamov A."/>
            <person name="Detter J.C."/>
            <person name="Lindquist E."/>
            <person name="Shapiro H."/>
            <person name="Lucas S."/>
            <person name="Glavina del Rio T."/>
            <person name="Pitluck S."/>
            <person name="Rokhsar D."/>
            <person name="Bowler C."/>
        </authorList>
    </citation>
    <scope>GENOME REANNOTATION</scope>
    <source>
        <strain evidence="4">CCAP 1055/1</strain>
    </source>
</reference>
<evidence type="ECO:0008006" key="5">
    <source>
        <dbReference type="Google" id="ProtNLM"/>
    </source>
</evidence>
<evidence type="ECO:0000313" key="3">
    <source>
        <dbReference type="EMBL" id="EEC44341.1"/>
    </source>
</evidence>
<dbReference type="GeneID" id="7195754"/>
<dbReference type="eggNOG" id="ENOG502QW5A">
    <property type="taxonomic scope" value="Eukaryota"/>
</dbReference>
<evidence type="ECO:0000256" key="1">
    <source>
        <dbReference type="ARBA" id="ARBA00006336"/>
    </source>
</evidence>
<dbReference type="RefSeq" id="XP_002184163.1">
    <property type="nucleotide sequence ID" value="XM_002184127.1"/>
</dbReference>